<protein>
    <submittedName>
        <fullName evidence="1">Uncharacterized protein</fullName>
    </submittedName>
</protein>
<dbReference type="EMBL" id="CM004480">
    <property type="protein sequence ID" value="OCT68476.1"/>
    <property type="molecule type" value="Genomic_DNA"/>
</dbReference>
<evidence type="ECO:0000313" key="1">
    <source>
        <dbReference type="EMBL" id="OCT68476.1"/>
    </source>
</evidence>
<name>A0A974H8N6_XENLA</name>
<dbReference type="AlphaFoldDB" id="A0A974H8N6"/>
<dbReference type="Proteomes" id="UP000694892">
    <property type="component" value="Chromosome 8L"/>
</dbReference>
<organism evidence="1 2">
    <name type="scientific">Xenopus laevis</name>
    <name type="common">African clawed frog</name>
    <dbReference type="NCBI Taxonomy" id="8355"/>
    <lineage>
        <taxon>Eukaryota</taxon>
        <taxon>Metazoa</taxon>
        <taxon>Chordata</taxon>
        <taxon>Craniata</taxon>
        <taxon>Vertebrata</taxon>
        <taxon>Euteleostomi</taxon>
        <taxon>Amphibia</taxon>
        <taxon>Batrachia</taxon>
        <taxon>Anura</taxon>
        <taxon>Pipoidea</taxon>
        <taxon>Pipidae</taxon>
        <taxon>Xenopodinae</taxon>
        <taxon>Xenopus</taxon>
        <taxon>Xenopus</taxon>
    </lineage>
</organism>
<evidence type="ECO:0000313" key="2">
    <source>
        <dbReference type="Proteomes" id="UP000694892"/>
    </source>
</evidence>
<gene>
    <name evidence="1" type="ORF">XELAEV_18039777mg</name>
</gene>
<reference evidence="2" key="1">
    <citation type="journal article" date="2016" name="Nature">
        <title>Genome evolution in the allotetraploid frog Xenopus laevis.</title>
        <authorList>
            <person name="Session A.M."/>
            <person name="Uno Y."/>
            <person name="Kwon T."/>
            <person name="Chapman J.A."/>
            <person name="Toyoda A."/>
            <person name="Takahashi S."/>
            <person name="Fukui A."/>
            <person name="Hikosaka A."/>
            <person name="Suzuki A."/>
            <person name="Kondo M."/>
            <person name="van Heeringen S.J."/>
            <person name="Quigley I."/>
            <person name="Heinz S."/>
            <person name="Ogino H."/>
            <person name="Ochi H."/>
            <person name="Hellsten U."/>
            <person name="Lyons J.B."/>
            <person name="Simakov O."/>
            <person name="Putnam N."/>
            <person name="Stites J."/>
            <person name="Kuroki Y."/>
            <person name="Tanaka T."/>
            <person name="Michiue T."/>
            <person name="Watanabe M."/>
            <person name="Bogdanovic O."/>
            <person name="Lister R."/>
            <person name="Georgiou G."/>
            <person name="Paranjpe S.S."/>
            <person name="van Kruijsbergen I."/>
            <person name="Shu S."/>
            <person name="Carlson J."/>
            <person name="Kinoshita T."/>
            <person name="Ohta Y."/>
            <person name="Mawaribuchi S."/>
            <person name="Jenkins J."/>
            <person name="Grimwood J."/>
            <person name="Schmutz J."/>
            <person name="Mitros T."/>
            <person name="Mozaffari S.V."/>
            <person name="Suzuki Y."/>
            <person name="Haramoto Y."/>
            <person name="Yamamoto T.S."/>
            <person name="Takagi C."/>
            <person name="Heald R."/>
            <person name="Miller K."/>
            <person name="Haudenschild C."/>
            <person name="Kitzman J."/>
            <person name="Nakayama T."/>
            <person name="Izutsu Y."/>
            <person name="Robert J."/>
            <person name="Fortriede J."/>
            <person name="Burns K."/>
            <person name="Lotay V."/>
            <person name="Karimi K."/>
            <person name="Yasuoka Y."/>
            <person name="Dichmann D.S."/>
            <person name="Flajnik M.F."/>
            <person name="Houston D.W."/>
            <person name="Shendure J."/>
            <person name="DuPasquier L."/>
            <person name="Vize P.D."/>
            <person name="Zorn A.M."/>
            <person name="Ito M."/>
            <person name="Marcotte E.M."/>
            <person name="Wallingford J.B."/>
            <person name="Ito Y."/>
            <person name="Asashima M."/>
            <person name="Ueno N."/>
            <person name="Matsuda Y."/>
            <person name="Veenstra G.J."/>
            <person name="Fujiyama A."/>
            <person name="Harland R.M."/>
            <person name="Taira M."/>
            <person name="Rokhsar D.S."/>
        </authorList>
    </citation>
    <scope>NUCLEOTIDE SEQUENCE [LARGE SCALE GENOMIC DNA]</scope>
    <source>
        <strain evidence="2">J</strain>
    </source>
</reference>
<accession>A0A974H8N6</accession>
<sequence length="187" mass="21945">MFIKSGFLGVPNRESFALQKHWLADSINKFIENPYLLNIDLISQKLWPPSRTHKRSLKKVADKWSGYLQKEITPNQLSNSICKYNMIFTSENWRVQHFKLIHLGYGKMYKKITGSSSQYFCLKCTQLNVDLFHYLWSCPEVWLTLEKFLNLKHTSYQILSPDKALLHLHYSGSNLKITNNISKQCIV</sequence>
<proteinExistence type="predicted"/>